<accession>I5C593</accession>
<dbReference type="PATRIC" id="fig|1189611.3.peg.819"/>
<proteinExistence type="inferred from homology"/>
<dbReference type="GO" id="GO:0033214">
    <property type="term" value="P:siderophore-iron import into cell"/>
    <property type="evidence" value="ECO:0007669"/>
    <property type="project" value="TreeGrafter"/>
</dbReference>
<dbReference type="PANTHER" id="PTHR30472:SF1">
    <property type="entry name" value="FE(3+) DICITRATE TRANSPORT SYSTEM PERMEASE PROTEIN FECC-RELATED"/>
    <property type="match status" value="1"/>
</dbReference>
<dbReference type="GO" id="GO:0005886">
    <property type="term" value="C:plasma membrane"/>
    <property type="evidence" value="ECO:0007669"/>
    <property type="project" value="UniProtKB-SubCell"/>
</dbReference>
<name>I5C593_9HYPH</name>
<evidence type="ECO:0000313" key="10">
    <source>
        <dbReference type="Proteomes" id="UP000004622"/>
    </source>
</evidence>
<feature type="transmembrane region" description="Helical" evidence="8">
    <location>
        <begin position="62"/>
        <end position="82"/>
    </location>
</feature>
<keyword evidence="6 8" id="KW-1133">Transmembrane helix</keyword>
<feature type="transmembrane region" description="Helical" evidence="8">
    <location>
        <begin position="151"/>
        <end position="174"/>
    </location>
</feature>
<sequence length="342" mass="35591">MTMRTGLPVGLAPAGAVLILVAAFLGNLSLGATSISPRSVVEALLFFDQEDFDHFIVAYQRFPRALIAMFVGAVMACGGCVLQGLTRNPLASPSLLGVSSGATLFVIAGIFLLDIPLAWQGVAAIAGGLFGFVSCLFVTRLTGMSRDPRGLGLILSGAVLSMLYSGLANALLLASPSRRSEFLSWVSGNINHAYADRLYSFWWLGAIGVALLFFLARPLTLVMLGREKAASAGVDVERVRFIALAAVVVSASAAVAVCGPIGFVGLIVPHMVRPFAGAAFKKALPANAVLGAATCLLADLAARTAFTPFVLHTGIMMDLLGGIAFAIIVKRCYLSSGARTAL</sequence>
<feature type="transmembrane region" description="Helical" evidence="8">
    <location>
        <begin position="309"/>
        <end position="329"/>
    </location>
</feature>
<keyword evidence="4" id="KW-1003">Cell membrane</keyword>
<comment type="caution">
    <text evidence="9">The sequence shown here is derived from an EMBL/GenBank/DDBJ whole genome shotgun (WGS) entry which is preliminary data.</text>
</comment>
<evidence type="ECO:0000313" key="9">
    <source>
        <dbReference type="EMBL" id="EIM76995.1"/>
    </source>
</evidence>
<feature type="transmembrane region" description="Helical" evidence="8">
    <location>
        <begin position="201"/>
        <end position="220"/>
    </location>
</feature>
<dbReference type="Pfam" id="PF01032">
    <property type="entry name" value="FecCD"/>
    <property type="match status" value="1"/>
</dbReference>
<dbReference type="AlphaFoldDB" id="I5C593"/>
<organism evidence="9 10">
    <name type="scientific">Nitratireductor aquibiodomus RA22</name>
    <dbReference type="NCBI Taxonomy" id="1189611"/>
    <lineage>
        <taxon>Bacteria</taxon>
        <taxon>Pseudomonadati</taxon>
        <taxon>Pseudomonadota</taxon>
        <taxon>Alphaproteobacteria</taxon>
        <taxon>Hyphomicrobiales</taxon>
        <taxon>Phyllobacteriaceae</taxon>
        <taxon>Nitratireductor</taxon>
    </lineage>
</organism>
<gene>
    <name evidence="9" type="ORF">A33O_03980</name>
</gene>
<evidence type="ECO:0000256" key="8">
    <source>
        <dbReference type="SAM" id="Phobius"/>
    </source>
</evidence>
<dbReference type="InterPro" id="IPR000522">
    <property type="entry name" value="ABC_transptr_permease_BtuC"/>
</dbReference>
<dbReference type="Gene3D" id="1.10.3470.10">
    <property type="entry name" value="ABC transporter involved in vitamin B12 uptake, BtuC"/>
    <property type="match status" value="1"/>
</dbReference>
<dbReference type="EMBL" id="AJXZ01000006">
    <property type="protein sequence ID" value="EIM76995.1"/>
    <property type="molecule type" value="Genomic_DNA"/>
</dbReference>
<dbReference type="GO" id="GO:0022857">
    <property type="term" value="F:transmembrane transporter activity"/>
    <property type="evidence" value="ECO:0007669"/>
    <property type="project" value="InterPro"/>
</dbReference>
<feature type="transmembrane region" description="Helical" evidence="8">
    <location>
        <begin position="119"/>
        <end position="139"/>
    </location>
</feature>
<evidence type="ECO:0000256" key="1">
    <source>
        <dbReference type="ARBA" id="ARBA00004651"/>
    </source>
</evidence>
<comment type="similarity">
    <text evidence="2">Belongs to the binding-protein-dependent transport system permease family. FecCD subfamily.</text>
</comment>
<comment type="subcellular location">
    <subcellularLocation>
        <location evidence="1">Cell membrane</location>
        <topology evidence="1">Multi-pass membrane protein</topology>
    </subcellularLocation>
</comment>
<reference evidence="9 10" key="1">
    <citation type="journal article" date="2012" name="J. Bacteriol.">
        <title>Genome Sequence of Nitratireductor aquibiodomus Strain RA22.</title>
        <authorList>
            <person name="Singh A."/>
            <person name="Jangir P.K."/>
            <person name="Kumari C."/>
            <person name="Sharma R."/>
        </authorList>
    </citation>
    <scope>NUCLEOTIDE SEQUENCE [LARGE SCALE GENOMIC DNA]</scope>
    <source>
        <strain evidence="9 10">RA22</strain>
    </source>
</reference>
<dbReference type="Proteomes" id="UP000004622">
    <property type="component" value="Unassembled WGS sequence"/>
</dbReference>
<dbReference type="PANTHER" id="PTHR30472">
    <property type="entry name" value="FERRIC ENTEROBACTIN TRANSPORT SYSTEM PERMEASE PROTEIN"/>
    <property type="match status" value="1"/>
</dbReference>
<keyword evidence="3" id="KW-0813">Transport</keyword>
<keyword evidence="5 8" id="KW-0812">Transmembrane</keyword>
<evidence type="ECO:0000256" key="5">
    <source>
        <dbReference type="ARBA" id="ARBA00022692"/>
    </source>
</evidence>
<keyword evidence="7 8" id="KW-0472">Membrane</keyword>
<protein>
    <submittedName>
        <fullName evidence="9">Transporter permease</fullName>
    </submittedName>
</protein>
<evidence type="ECO:0000256" key="7">
    <source>
        <dbReference type="ARBA" id="ARBA00023136"/>
    </source>
</evidence>
<evidence type="ECO:0000256" key="2">
    <source>
        <dbReference type="ARBA" id="ARBA00007935"/>
    </source>
</evidence>
<evidence type="ECO:0000256" key="4">
    <source>
        <dbReference type="ARBA" id="ARBA00022475"/>
    </source>
</evidence>
<dbReference type="RefSeq" id="WP_007007393.1">
    <property type="nucleotide sequence ID" value="NZ_AJXZ01000006.1"/>
</dbReference>
<dbReference type="CDD" id="cd06550">
    <property type="entry name" value="TM_ABC_iron-siderophores_like"/>
    <property type="match status" value="1"/>
</dbReference>
<dbReference type="SUPFAM" id="SSF81345">
    <property type="entry name" value="ABC transporter involved in vitamin B12 uptake, BtuC"/>
    <property type="match status" value="1"/>
</dbReference>
<feature type="transmembrane region" description="Helical" evidence="8">
    <location>
        <begin position="94"/>
        <end position="113"/>
    </location>
</feature>
<evidence type="ECO:0000256" key="6">
    <source>
        <dbReference type="ARBA" id="ARBA00022989"/>
    </source>
</evidence>
<dbReference type="InterPro" id="IPR037294">
    <property type="entry name" value="ABC_BtuC-like"/>
</dbReference>
<feature type="transmembrane region" description="Helical" evidence="8">
    <location>
        <begin position="241"/>
        <end position="268"/>
    </location>
</feature>
<evidence type="ECO:0000256" key="3">
    <source>
        <dbReference type="ARBA" id="ARBA00022448"/>
    </source>
</evidence>